<name>A0A663M467_ATHCN</name>
<dbReference type="CDD" id="cd07765">
    <property type="entry name" value="KRAB_A-box"/>
    <property type="match status" value="1"/>
</dbReference>
<dbReference type="PANTHER" id="PTHR23232:SF133">
    <property type="entry name" value="RIKEN CDNA 1700020N01 GENE"/>
    <property type="match status" value="1"/>
</dbReference>
<dbReference type="InterPro" id="IPR001909">
    <property type="entry name" value="KRAB"/>
</dbReference>
<dbReference type="Pfam" id="PF01352">
    <property type="entry name" value="KRAB"/>
    <property type="match status" value="1"/>
</dbReference>
<sequence>MVTFEDVAIYFSPQEWVELTTWQRELYQEGMMDNYDLVVSLGKDDQTPTEAGSCPTSSLGWVGVSHFGQMVLGALQG</sequence>
<evidence type="ECO:0000313" key="2">
    <source>
        <dbReference type="Ensembl" id="ENSACUP00000006704.1"/>
    </source>
</evidence>
<evidence type="ECO:0000259" key="1">
    <source>
        <dbReference type="PROSITE" id="PS50805"/>
    </source>
</evidence>
<dbReference type="PROSITE" id="PS50805">
    <property type="entry name" value="KRAB"/>
    <property type="match status" value="1"/>
</dbReference>
<dbReference type="InterPro" id="IPR050169">
    <property type="entry name" value="Krueppel_C2H2_ZnF"/>
</dbReference>
<dbReference type="SMART" id="SM00349">
    <property type="entry name" value="KRAB"/>
    <property type="match status" value="1"/>
</dbReference>
<proteinExistence type="predicted"/>
<dbReference type="InterPro" id="IPR036051">
    <property type="entry name" value="KRAB_dom_sf"/>
</dbReference>
<dbReference type="OMA" id="EVGICPW"/>
<dbReference type="Proteomes" id="UP000472269">
    <property type="component" value="Unplaced"/>
</dbReference>
<accession>A0A663M467</accession>
<protein>
    <recommendedName>
        <fullName evidence="1">KRAB domain-containing protein</fullName>
    </recommendedName>
</protein>
<feature type="domain" description="KRAB" evidence="1">
    <location>
        <begin position="2"/>
        <end position="73"/>
    </location>
</feature>
<dbReference type="GO" id="GO:0006355">
    <property type="term" value="P:regulation of DNA-templated transcription"/>
    <property type="evidence" value="ECO:0007669"/>
    <property type="project" value="InterPro"/>
</dbReference>
<dbReference type="PANTHER" id="PTHR23232">
    <property type="entry name" value="KRAB DOMAIN C2H2 ZINC FINGER"/>
    <property type="match status" value="1"/>
</dbReference>
<evidence type="ECO:0000313" key="3">
    <source>
        <dbReference type="Proteomes" id="UP000472269"/>
    </source>
</evidence>
<reference evidence="2" key="1">
    <citation type="submission" date="2025-08" db="UniProtKB">
        <authorList>
            <consortium name="Ensembl"/>
        </authorList>
    </citation>
    <scope>IDENTIFICATION</scope>
</reference>
<reference evidence="2" key="2">
    <citation type="submission" date="2025-09" db="UniProtKB">
        <authorList>
            <consortium name="Ensembl"/>
        </authorList>
    </citation>
    <scope>IDENTIFICATION</scope>
</reference>
<organism evidence="2 3">
    <name type="scientific">Athene cunicularia</name>
    <name type="common">Burrowing owl</name>
    <name type="synonym">Speotyto cunicularia</name>
    <dbReference type="NCBI Taxonomy" id="194338"/>
    <lineage>
        <taxon>Eukaryota</taxon>
        <taxon>Metazoa</taxon>
        <taxon>Chordata</taxon>
        <taxon>Craniata</taxon>
        <taxon>Vertebrata</taxon>
        <taxon>Euteleostomi</taxon>
        <taxon>Archelosauria</taxon>
        <taxon>Archosauria</taxon>
        <taxon>Dinosauria</taxon>
        <taxon>Saurischia</taxon>
        <taxon>Theropoda</taxon>
        <taxon>Coelurosauria</taxon>
        <taxon>Aves</taxon>
        <taxon>Neognathae</taxon>
        <taxon>Neoaves</taxon>
        <taxon>Telluraves</taxon>
        <taxon>Strigiformes</taxon>
        <taxon>Strigidae</taxon>
        <taxon>Athene</taxon>
    </lineage>
</organism>
<dbReference type="AlphaFoldDB" id="A0A663M467"/>
<keyword evidence="3" id="KW-1185">Reference proteome</keyword>
<dbReference type="Gene3D" id="6.10.140.140">
    <property type="match status" value="1"/>
</dbReference>
<dbReference type="Ensembl" id="ENSACUT00000007173.1">
    <property type="protein sequence ID" value="ENSACUP00000006704.1"/>
    <property type="gene ID" value="ENSACUG00000004600.1"/>
</dbReference>
<dbReference type="SUPFAM" id="SSF109640">
    <property type="entry name" value="KRAB domain (Kruppel-associated box)"/>
    <property type="match status" value="1"/>
</dbReference>